<comment type="subcellular location">
    <subcellularLocation>
        <location evidence="2">Cell membrane</location>
    </subcellularLocation>
</comment>
<dbReference type="RefSeq" id="WP_236985866.1">
    <property type="nucleotide sequence ID" value="NZ_AP023086.1"/>
</dbReference>
<dbReference type="InterPro" id="IPR004358">
    <property type="entry name" value="Sig_transdc_His_kin-like_C"/>
</dbReference>
<dbReference type="InterPro" id="IPR003594">
    <property type="entry name" value="HATPase_dom"/>
</dbReference>
<evidence type="ECO:0000256" key="5">
    <source>
        <dbReference type="ARBA" id="ARBA00022553"/>
    </source>
</evidence>
<comment type="catalytic activity">
    <reaction evidence="1">
        <text>ATP + protein L-histidine = ADP + protein N-phospho-L-histidine.</text>
        <dbReference type="EC" id="2.7.13.3"/>
    </reaction>
</comment>
<keyword evidence="6 15" id="KW-0808">Transferase</keyword>
<keyword evidence="7" id="KW-0547">Nucleotide-binding</keyword>
<dbReference type="PROSITE" id="PS50110">
    <property type="entry name" value="RESPONSE_REGULATORY"/>
    <property type="match status" value="1"/>
</dbReference>
<dbReference type="Gene3D" id="3.40.50.2300">
    <property type="match status" value="1"/>
</dbReference>
<keyword evidence="5 12" id="KW-0597">Phosphoprotein</keyword>
<dbReference type="SMART" id="SM00388">
    <property type="entry name" value="HisKA"/>
    <property type="match status" value="1"/>
</dbReference>
<protein>
    <recommendedName>
        <fullName evidence="3">histidine kinase</fullName>
        <ecNumber evidence="3">2.7.13.3</ecNumber>
    </recommendedName>
</protein>
<dbReference type="CDD" id="cd00082">
    <property type="entry name" value="HisKA"/>
    <property type="match status" value="1"/>
</dbReference>
<dbReference type="GO" id="GO:0005524">
    <property type="term" value="F:ATP binding"/>
    <property type="evidence" value="ECO:0007669"/>
    <property type="project" value="UniProtKB-KW"/>
</dbReference>
<evidence type="ECO:0000313" key="15">
    <source>
        <dbReference type="EMBL" id="BCD96363.1"/>
    </source>
</evidence>
<evidence type="ECO:0000256" key="11">
    <source>
        <dbReference type="ARBA" id="ARBA00023136"/>
    </source>
</evidence>
<dbReference type="InterPro" id="IPR003661">
    <property type="entry name" value="HisK_dim/P_dom"/>
</dbReference>
<keyword evidence="8 15" id="KW-0418">Kinase</keyword>
<dbReference type="Proteomes" id="UP001320119">
    <property type="component" value="Chromosome"/>
</dbReference>
<sequence length="390" mass="44008">MTMLTPHNKVHLRESYNILVVDDNEIDRATTCHMLSLGKDAEYVITAVDSVNKAEAYLADPKNIIDLAFLDYQLIDKTAEDVLQIMQRYERDIPVIVATSFATKRKENQLLKYGIYDFWDKNLLNPASLEHSIRFALNRHQLSQTRYHSQLLQGETLASVIHDLKNPISTIESYNKIAKRLVDKSLSASGDVTDSDSERVDICFDTIEKNCQLLQHLVEEILELSKSQAEQQSFPKQSVSINNILRACIQNFTPKAQECNLKLSTNISDKDFVIQGNKDKLTQVFNNLISNAIKYTDNGKITVGLSEQLNKGKPVAHITLQDTGIGIDAKNLDTIFKPFNHIEHKTQKKVDSHGLGLSIVKNLVEQHEGKIYVVSTKGEGSKFTVELPLE</sequence>
<evidence type="ECO:0000313" key="16">
    <source>
        <dbReference type="Proteomes" id="UP001320119"/>
    </source>
</evidence>
<organism evidence="15 16">
    <name type="scientific">Marinagarivorans cellulosilyticus</name>
    <dbReference type="NCBI Taxonomy" id="2721545"/>
    <lineage>
        <taxon>Bacteria</taxon>
        <taxon>Pseudomonadati</taxon>
        <taxon>Pseudomonadota</taxon>
        <taxon>Gammaproteobacteria</taxon>
        <taxon>Cellvibrionales</taxon>
        <taxon>Cellvibrionaceae</taxon>
        <taxon>Marinagarivorans</taxon>
    </lineage>
</organism>
<evidence type="ECO:0000259" key="14">
    <source>
        <dbReference type="PROSITE" id="PS50110"/>
    </source>
</evidence>
<reference evidence="15 16" key="1">
    <citation type="journal article" date="2022" name="IScience">
        <title>An ultrasensitive nanofiber-based assay for enzymatic hydrolysis and deep-sea microbial degradation of cellulose.</title>
        <authorList>
            <person name="Tsudome M."/>
            <person name="Tachioka M."/>
            <person name="Miyazaki M."/>
            <person name="Uchimura K."/>
            <person name="Tsuda M."/>
            <person name="Takaki Y."/>
            <person name="Deguchi S."/>
        </authorList>
    </citation>
    <scope>NUCLEOTIDE SEQUENCE [LARGE SCALE GENOMIC DNA]</scope>
    <source>
        <strain evidence="15 16">GE09</strain>
    </source>
</reference>
<keyword evidence="11" id="KW-0472">Membrane</keyword>
<dbReference type="PANTHER" id="PTHR43711:SF1">
    <property type="entry name" value="HISTIDINE KINASE 1"/>
    <property type="match status" value="1"/>
</dbReference>
<dbReference type="Pfam" id="PF00072">
    <property type="entry name" value="Response_reg"/>
    <property type="match status" value="1"/>
</dbReference>
<evidence type="ECO:0000259" key="13">
    <source>
        <dbReference type="PROSITE" id="PS50109"/>
    </source>
</evidence>
<feature type="domain" description="Histidine kinase" evidence="13">
    <location>
        <begin position="159"/>
        <end position="390"/>
    </location>
</feature>
<dbReference type="SUPFAM" id="SSF55874">
    <property type="entry name" value="ATPase domain of HSP90 chaperone/DNA topoisomerase II/histidine kinase"/>
    <property type="match status" value="1"/>
</dbReference>
<keyword evidence="10" id="KW-0902">Two-component regulatory system</keyword>
<dbReference type="SMART" id="SM00448">
    <property type="entry name" value="REC"/>
    <property type="match status" value="1"/>
</dbReference>
<evidence type="ECO:0000256" key="9">
    <source>
        <dbReference type="ARBA" id="ARBA00022840"/>
    </source>
</evidence>
<keyword evidence="16" id="KW-1185">Reference proteome</keyword>
<evidence type="ECO:0000256" key="4">
    <source>
        <dbReference type="ARBA" id="ARBA00022475"/>
    </source>
</evidence>
<dbReference type="InterPro" id="IPR036890">
    <property type="entry name" value="HATPase_C_sf"/>
</dbReference>
<dbReference type="GO" id="GO:0000155">
    <property type="term" value="F:phosphorelay sensor kinase activity"/>
    <property type="evidence" value="ECO:0007669"/>
    <property type="project" value="InterPro"/>
</dbReference>
<evidence type="ECO:0000256" key="3">
    <source>
        <dbReference type="ARBA" id="ARBA00012438"/>
    </source>
</evidence>
<evidence type="ECO:0000256" key="8">
    <source>
        <dbReference type="ARBA" id="ARBA00022777"/>
    </source>
</evidence>
<keyword evidence="9" id="KW-0067">ATP-binding</keyword>
<dbReference type="GO" id="GO:0005886">
    <property type="term" value="C:plasma membrane"/>
    <property type="evidence" value="ECO:0007669"/>
    <property type="project" value="UniProtKB-SubCell"/>
</dbReference>
<dbReference type="FunFam" id="3.30.565.10:FF:000023">
    <property type="entry name" value="PAS domain-containing sensor histidine kinase"/>
    <property type="match status" value="1"/>
</dbReference>
<dbReference type="PRINTS" id="PR00344">
    <property type="entry name" value="BCTRLSENSOR"/>
</dbReference>
<dbReference type="EMBL" id="AP023086">
    <property type="protein sequence ID" value="BCD96363.1"/>
    <property type="molecule type" value="Genomic_DNA"/>
</dbReference>
<accession>A0AAN2BIX6</accession>
<evidence type="ECO:0000256" key="6">
    <source>
        <dbReference type="ARBA" id="ARBA00022679"/>
    </source>
</evidence>
<evidence type="ECO:0000256" key="7">
    <source>
        <dbReference type="ARBA" id="ARBA00022741"/>
    </source>
</evidence>
<dbReference type="Gene3D" id="3.30.565.10">
    <property type="entry name" value="Histidine kinase-like ATPase, C-terminal domain"/>
    <property type="match status" value="1"/>
</dbReference>
<dbReference type="InterPro" id="IPR005467">
    <property type="entry name" value="His_kinase_dom"/>
</dbReference>
<dbReference type="InterPro" id="IPR001789">
    <property type="entry name" value="Sig_transdc_resp-reg_receiver"/>
</dbReference>
<dbReference type="KEGG" id="marq:MARGE09_P0563"/>
<dbReference type="CDD" id="cd00156">
    <property type="entry name" value="REC"/>
    <property type="match status" value="1"/>
</dbReference>
<dbReference type="PANTHER" id="PTHR43711">
    <property type="entry name" value="TWO-COMPONENT HISTIDINE KINASE"/>
    <property type="match status" value="1"/>
</dbReference>
<dbReference type="EC" id="2.7.13.3" evidence="3"/>
<evidence type="ECO:0000256" key="1">
    <source>
        <dbReference type="ARBA" id="ARBA00000085"/>
    </source>
</evidence>
<dbReference type="InterPro" id="IPR050736">
    <property type="entry name" value="Sensor_HK_Regulatory"/>
</dbReference>
<dbReference type="Pfam" id="PF02518">
    <property type="entry name" value="HATPase_c"/>
    <property type="match status" value="1"/>
</dbReference>
<evidence type="ECO:0000256" key="12">
    <source>
        <dbReference type="PROSITE-ProRule" id="PRU00169"/>
    </source>
</evidence>
<dbReference type="SUPFAM" id="SSF52172">
    <property type="entry name" value="CheY-like"/>
    <property type="match status" value="1"/>
</dbReference>
<dbReference type="AlphaFoldDB" id="A0AAN2BIX6"/>
<dbReference type="SMART" id="SM00387">
    <property type="entry name" value="HATPase_c"/>
    <property type="match status" value="1"/>
</dbReference>
<evidence type="ECO:0000256" key="10">
    <source>
        <dbReference type="ARBA" id="ARBA00023012"/>
    </source>
</evidence>
<feature type="modified residue" description="4-aspartylphosphate" evidence="12">
    <location>
        <position position="71"/>
    </location>
</feature>
<proteinExistence type="predicted"/>
<feature type="domain" description="Response regulatory" evidence="14">
    <location>
        <begin position="17"/>
        <end position="136"/>
    </location>
</feature>
<gene>
    <name evidence="15" type="ORF">MARGE09_P0563</name>
</gene>
<dbReference type="InterPro" id="IPR011006">
    <property type="entry name" value="CheY-like_superfamily"/>
</dbReference>
<dbReference type="Gene3D" id="1.10.287.130">
    <property type="match status" value="1"/>
</dbReference>
<dbReference type="Pfam" id="PF00512">
    <property type="entry name" value="HisKA"/>
    <property type="match status" value="1"/>
</dbReference>
<keyword evidence="4" id="KW-1003">Cell membrane</keyword>
<dbReference type="PROSITE" id="PS50109">
    <property type="entry name" value="HIS_KIN"/>
    <property type="match status" value="1"/>
</dbReference>
<name>A0AAN2BIX6_9GAMM</name>
<evidence type="ECO:0000256" key="2">
    <source>
        <dbReference type="ARBA" id="ARBA00004236"/>
    </source>
</evidence>